<keyword evidence="8" id="KW-1185">Reference proteome</keyword>
<evidence type="ECO:0000256" key="3">
    <source>
        <dbReference type="ARBA" id="ARBA00022692"/>
    </source>
</evidence>
<dbReference type="RefSeq" id="WP_260900329.1">
    <property type="nucleotide sequence ID" value="NZ_JAOCZP010000001.1"/>
</dbReference>
<reference evidence="7 8" key="1">
    <citation type="submission" date="2022-09" db="EMBL/GenBank/DDBJ databases">
        <title>Chelativorans salina sp. nov., a novel slightly halophilic bacterium isolated from a saline lake sediment enrichment.</title>
        <authorList>
            <person name="Gao L."/>
            <person name="Fang B.-Z."/>
            <person name="Li W.-J."/>
        </authorList>
    </citation>
    <scope>NUCLEOTIDE SEQUENCE [LARGE SCALE GENOMIC DNA]</scope>
    <source>
        <strain evidence="7 8">EGI FJ00035</strain>
    </source>
</reference>
<evidence type="ECO:0000256" key="6">
    <source>
        <dbReference type="SAM" id="Phobius"/>
    </source>
</evidence>
<organism evidence="7 8">
    <name type="scientific">Chelativorans salis</name>
    <dbReference type="NCBI Taxonomy" id="2978478"/>
    <lineage>
        <taxon>Bacteria</taxon>
        <taxon>Pseudomonadati</taxon>
        <taxon>Pseudomonadota</taxon>
        <taxon>Alphaproteobacteria</taxon>
        <taxon>Hyphomicrobiales</taxon>
        <taxon>Phyllobacteriaceae</taxon>
        <taxon>Chelativorans</taxon>
    </lineage>
</organism>
<keyword evidence="3 6" id="KW-0812">Transmembrane</keyword>
<proteinExistence type="predicted"/>
<feature type="transmembrane region" description="Helical" evidence="6">
    <location>
        <begin position="35"/>
        <end position="54"/>
    </location>
</feature>
<feature type="transmembrane region" description="Helical" evidence="6">
    <location>
        <begin position="127"/>
        <end position="147"/>
    </location>
</feature>
<dbReference type="Proteomes" id="UP001320831">
    <property type="component" value="Unassembled WGS sequence"/>
</dbReference>
<evidence type="ECO:0000313" key="7">
    <source>
        <dbReference type="EMBL" id="MCT7373981.1"/>
    </source>
</evidence>
<evidence type="ECO:0000313" key="8">
    <source>
        <dbReference type="Proteomes" id="UP001320831"/>
    </source>
</evidence>
<gene>
    <name evidence="7" type="ORF">N5A92_02865</name>
</gene>
<feature type="transmembrane region" description="Helical" evidence="6">
    <location>
        <begin position="98"/>
        <end position="120"/>
    </location>
</feature>
<dbReference type="InterPro" id="IPR019108">
    <property type="entry name" value="Caa3_assmbl_CtaG-rel"/>
</dbReference>
<evidence type="ECO:0000256" key="4">
    <source>
        <dbReference type="ARBA" id="ARBA00022989"/>
    </source>
</evidence>
<keyword evidence="4 6" id="KW-1133">Transmembrane helix</keyword>
<protein>
    <submittedName>
        <fullName evidence="7">Cytochrome c oxidase assembly protein</fullName>
    </submittedName>
</protein>
<feature type="transmembrane region" description="Helical" evidence="6">
    <location>
        <begin position="66"/>
        <end position="92"/>
    </location>
</feature>
<feature type="transmembrane region" description="Helical" evidence="6">
    <location>
        <begin position="12"/>
        <end position="29"/>
    </location>
</feature>
<evidence type="ECO:0000256" key="5">
    <source>
        <dbReference type="ARBA" id="ARBA00023136"/>
    </source>
</evidence>
<comment type="subcellular location">
    <subcellularLocation>
        <location evidence="1">Cell membrane</location>
        <topology evidence="1">Multi-pass membrane protein</topology>
    </subcellularLocation>
</comment>
<feature type="transmembrane region" description="Helical" evidence="6">
    <location>
        <begin position="172"/>
        <end position="193"/>
    </location>
</feature>
<dbReference type="EMBL" id="JAOCZP010000001">
    <property type="protein sequence ID" value="MCT7373981.1"/>
    <property type="molecule type" value="Genomic_DNA"/>
</dbReference>
<keyword evidence="2" id="KW-1003">Cell membrane</keyword>
<dbReference type="Pfam" id="PF09678">
    <property type="entry name" value="Caa3_CtaG"/>
    <property type="match status" value="1"/>
</dbReference>
<comment type="caution">
    <text evidence="7">The sequence shown here is derived from an EMBL/GenBank/DDBJ whole genome shotgun (WGS) entry which is preliminary data.</text>
</comment>
<name>A0ABT2LIC7_9HYPH</name>
<sequence length="210" mass="23043">MVHIAQSHISAVLEGTLGFGFCSLFMLSGELTSHMTMHILAMNLLAPLLAYTLYRIHWRYLPHLTFLSAAAALQIALLWVWHVPAILAAAASSSSLSVVMHISLLLSALFFWISIIYSAARSPWGSIGALLVSGKLFCLLGVLLLFAPRPLYRLTGHEPTASMASQLADQQMAGLLMLIVCPLTYVLGSILVARHWLISTERSPDWRFDG</sequence>
<accession>A0ABT2LIC7</accession>
<keyword evidence="5 6" id="KW-0472">Membrane</keyword>
<evidence type="ECO:0000256" key="2">
    <source>
        <dbReference type="ARBA" id="ARBA00022475"/>
    </source>
</evidence>
<evidence type="ECO:0000256" key="1">
    <source>
        <dbReference type="ARBA" id="ARBA00004651"/>
    </source>
</evidence>